<comment type="caution">
    <text evidence="1">The sequence shown here is derived from an EMBL/GenBank/DDBJ whole genome shotgun (WGS) entry which is preliminary data.</text>
</comment>
<dbReference type="InterPro" id="IPR011697">
    <property type="entry name" value="Peptidase_C26"/>
</dbReference>
<dbReference type="PROSITE" id="PS51273">
    <property type="entry name" value="GATASE_TYPE_1"/>
    <property type="match status" value="1"/>
</dbReference>
<dbReference type="PANTHER" id="PTHR43235">
    <property type="entry name" value="GLUTAMINE AMIDOTRANSFERASE PB2B2.05-RELATED"/>
    <property type="match status" value="1"/>
</dbReference>
<sequence>MSDLTRPVIGITKPIKKDNWAYAAVAAAVRIGGGNPVALTPSEQRKRPLINGVLFGGGQDIFPMLYDQTPKQGYIYDRNRDALEINLAKQARRDDIPALGICRGAQMMNVVRGGALYADVSAEYENAAYPNGLMGKVLFRKTIEIQSGSLLNAAFNTTDTSVNSLHKQAIKRLGDGLCITAKEKNGVIQAIEDPDMHYFMGVQFHPELLIYRSDMRELFRQFVKTSSAQEPVEVLGPDEVA</sequence>
<dbReference type="InterPro" id="IPR044668">
    <property type="entry name" value="PuuD-like"/>
</dbReference>
<organism evidence="1 2">
    <name type="scientific">Hyphococcus lacteus</name>
    <dbReference type="NCBI Taxonomy" id="3143536"/>
    <lineage>
        <taxon>Bacteria</taxon>
        <taxon>Pseudomonadati</taxon>
        <taxon>Pseudomonadota</taxon>
        <taxon>Alphaproteobacteria</taxon>
        <taxon>Parvularculales</taxon>
        <taxon>Parvularculaceae</taxon>
        <taxon>Hyphococcus</taxon>
    </lineage>
</organism>
<evidence type="ECO:0000313" key="1">
    <source>
        <dbReference type="EMBL" id="MEX6633390.1"/>
    </source>
</evidence>
<dbReference type="InterPro" id="IPR029062">
    <property type="entry name" value="Class_I_gatase-like"/>
</dbReference>
<dbReference type="Gene3D" id="3.40.50.880">
    <property type="match status" value="1"/>
</dbReference>
<keyword evidence="2" id="KW-1185">Reference proteome</keyword>
<reference evidence="1 2" key="1">
    <citation type="submission" date="2024-05" db="EMBL/GenBank/DDBJ databases">
        <title>Three bacterial strains, DH-69, EH-24, and ECK-19 isolated from coastal sediments.</title>
        <authorList>
            <person name="Ye Y.-Q."/>
            <person name="Du Z.-J."/>
        </authorList>
    </citation>
    <scope>NUCLEOTIDE SEQUENCE [LARGE SCALE GENOMIC DNA]</scope>
    <source>
        <strain evidence="1 2">ECK-19</strain>
    </source>
</reference>
<dbReference type="PANTHER" id="PTHR43235:SF1">
    <property type="entry name" value="GLUTAMINE AMIDOTRANSFERASE PB2B2.05-RELATED"/>
    <property type="match status" value="1"/>
</dbReference>
<accession>A0ABV3Z3M9</accession>
<dbReference type="CDD" id="cd01745">
    <property type="entry name" value="GATase1_2"/>
    <property type="match status" value="1"/>
</dbReference>
<gene>
    <name evidence="1" type="ORF">ABFZ84_07485</name>
</gene>
<dbReference type="SUPFAM" id="SSF52317">
    <property type="entry name" value="Class I glutamine amidotransferase-like"/>
    <property type="match status" value="1"/>
</dbReference>
<name>A0ABV3Z3M9_9PROT</name>
<protein>
    <submittedName>
        <fullName evidence="1">Type 1 glutamine amidotransferase</fullName>
    </submittedName>
</protein>
<dbReference type="EMBL" id="JBEHZE010000001">
    <property type="protein sequence ID" value="MEX6633390.1"/>
    <property type="molecule type" value="Genomic_DNA"/>
</dbReference>
<dbReference type="Proteomes" id="UP001560685">
    <property type="component" value="Unassembled WGS sequence"/>
</dbReference>
<keyword evidence="1" id="KW-0315">Glutamine amidotransferase</keyword>
<evidence type="ECO:0000313" key="2">
    <source>
        <dbReference type="Proteomes" id="UP001560685"/>
    </source>
</evidence>
<proteinExistence type="predicted"/>
<dbReference type="RefSeq" id="WP_369313347.1">
    <property type="nucleotide sequence ID" value="NZ_JBEHZE010000001.1"/>
</dbReference>
<dbReference type="Pfam" id="PF07722">
    <property type="entry name" value="Peptidase_C26"/>
    <property type="match status" value="1"/>
</dbReference>